<dbReference type="InterPro" id="IPR051916">
    <property type="entry name" value="GPI-anchor_lipid_remodeler"/>
</dbReference>
<keyword evidence="2" id="KW-0812">Transmembrane</keyword>
<feature type="transmembrane region" description="Helical" evidence="2">
    <location>
        <begin position="343"/>
        <end position="362"/>
    </location>
</feature>
<feature type="region of interest" description="Disordered" evidence="1">
    <location>
        <begin position="1"/>
        <end position="22"/>
    </location>
</feature>
<evidence type="ECO:0000313" key="5">
    <source>
        <dbReference type="Proteomes" id="UP001595891"/>
    </source>
</evidence>
<dbReference type="EMBL" id="JBHSFN010000001">
    <property type="protein sequence ID" value="MFC4584603.1"/>
    <property type="molecule type" value="Genomic_DNA"/>
</dbReference>
<dbReference type="InterPro" id="IPR036691">
    <property type="entry name" value="Endo/exonu/phosph_ase_sf"/>
</dbReference>
<feature type="transmembrane region" description="Helical" evidence="2">
    <location>
        <begin position="244"/>
        <end position="265"/>
    </location>
</feature>
<dbReference type="GO" id="GO:0004519">
    <property type="term" value="F:endonuclease activity"/>
    <property type="evidence" value="ECO:0007669"/>
    <property type="project" value="UniProtKB-KW"/>
</dbReference>
<dbReference type="SUPFAM" id="SSF56219">
    <property type="entry name" value="DNase I-like"/>
    <property type="match status" value="1"/>
</dbReference>
<evidence type="ECO:0000256" key="2">
    <source>
        <dbReference type="SAM" id="Phobius"/>
    </source>
</evidence>
<dbReference type="RefSeq" id="WP_262841903.1">
    <property type="nucleotide sequence ID" value="NZ_JANZYP010000007.1"/>
</dbReference>
<evidence type="ECO:0000313" key="4">
    <source>
        <dbReference type="EMBL" id="MFC4584603.1"/>
    </source>
</evidence>
<feature type="transmembrane region" description="Helical" evidence="2">
    <location>
        <begin position="383"/>
        <end position="401"/>
    </location>
</feature>
<keyword evidence="2" id="KW-1133">Transmembrane helix</keyword>
<name>A0ABV9E5G9_9ACTN</name>
<keyword evidence="4" id="KW-0255">Endonuclease</keyword>
<evidence type="ECO:0000259" key="3">
    <source>
        <dbReference type="Pfam" id="PF03372"/>
    </source>
</evidence>
<keyword evidence="4" id="KW-0378">Hydrolase</keyword>
<keyword evidence="2" id="KW-0472">Membrane</keyword>
<dbReference type="Pfam" id="PF03372">
    <property type="entry name" value="Exo_endo_phos"/>
    <property type="match status" value="1"/>
</dbReference>
<feature type="transmembrane region" description="Helical" evidence="2">
    <location>
        <begin position="277"/>
        <end position="305"/>
    </location>
</feature>
<proteinExistence type="predicted"/>
<feature type="transmembrane region" description="Helical" evidence="2">
    <location>
        <begin position="143"/>
        <end position="162"/>
    </location>
</feature>
<dbReference type="Proteomes" id="UP001595891">
    <property type="component" value="Unassembled WGS sequence"/>
</dbReference>
<gene>
    <name evidence="4" type="ORF">ACFO8L_00865</name>
</gene>
<dbReference type="PANTHER" id="PTHR14859:SF1">
    <property type="entry name" value="PGAP2-INTERACTING PROTEIN"/>
    <property type="match status" value="1"/>
</dbReference>
<comment type="caution">
    <text evidence="4">The sequence shown here is derived from an EMBL/GenBank/DDBJ whole genome shotgun (WGS) entry which is preliminary data.</text>
</comment>
<organism evidence="4 5">
    <name type="scientific">Sphaerisporangium corydalis</name>
    <dbReference type="NCBI Taxonomy" id="1441875"/>
    <lineage>
        <taxon>Bacteria</taxon>
        <taxon>Bacillati</taxon>
        <taxon>Actinomycetota</taxon>
        <taxon>Actinomycetes</taxon>
        <taxon>Streptosporangiales</taxon>
        <taxon>Streptosporangiaceae</taxon>
        <taxon>Sphaerisporangium</taxon>
    </lineage>
</organism>
<feature type="transmembrane region" description="Helical" evidence="2">
    <location>
        <begin position="116"/>
        <end position="136"/>
    </location>
</feature>
<sequence length="668" mass="68898">MGEPAVRPPDSAERPPPRPMPGPLTRHRLAVLALAAGVLLLTDVLRVFLPSLITLFGRAGDTPPERMGLYAALWFVLPFAAVPLTRPRGPRPVVLVSAVLLVADRLALQATDGGALQLYVASAGVSVSLVFLYGCALTTPRRAVPAGMAAGLAASAIVHLLLDQVDLVWRDGPLPWLAAAAVCAAFLWAVRRTSPPGEPVPGDVAPAGLWFVFGPTLVLHGMYLETVGLAEVSRAGERGSSETVVRVVLAVVSQLVLVSFATTPVGNKWVPIAGFPVSAILMIATSSWTPSPLVALTLGGCLAVAGRRPASSPVRSGLALLGGALVFLVAVFVYYAAYDIDLGFPNAVVPVLMAALVTVVAVRAAAGAGPMLLTSPFRPGRPLAFAAVVLVAAGAAAWRPLPDVRATSGNEFTLVAYNIRMGFGLKGTLDLDRIAAWARSERPDVVLLSEVDRGWLLNGGHDGLARIAKGLGMRYRFAPAADPLWGDAILTNLPIRQIASHPLGGHDYPTGAQAQAVVLEVGGTEVGIVGTHLQAPPGQAPEVAAIARDLAAGAGAERAGTGVPGARAPVAGAPTTGTPALGAPRPVLLAGDLNTRPGDPEMRVLAAAGLSDPLTAWGNPPTSPADAPVERIDHVLVSRGLTVVGAHVPRVGFSDHLPVVVRLRVTKV</sequence>
<feature type="transmembrane region" description="Helical" evidence="2">
    <location>
        <begin position="69"/>
        <end position="85"/>
    </location>
</feature>
<protein>
    <submittedName>
        <fullName evidence="4">Endonuclease/exonuclease/phosphatase family protein</fullName>
    </submittedName>
</protein>
<feature type="transmembrane region" description="Helical" evidence="2">
    <location>
        <begin position="174"/>
        <end position="190"/>
    </location>
</feature>
<feature type="transmembrane region" description="Helical" evidence="2">
    <location>
        <begin position="317"/>
        <end position="337"/>
    </location>
</feature>
<dbReference type="Gene3D" id="3.60.10.10">
    <property type="entry name" value="Endonuclease/exonuclease/phosphatase"/>
    <property type="match status" value="1"/>
</dbReference>
<dbReference type="InterPro" id="IPR005135">
    <property type="entry name" value="Endo/exonuclease/phosphatase"/>
</dbReference>
<reference evidence="5" key="1">
    <citation type="journal article" date="2019" name="Int. J. Syst. Evol. Microbiol.">
        <title>The Global Catalogue of Microorganisms (GCM) 10K type strain sequencing project: providing services to taxonomists for standard genome sequencing and annotation.</title>
        <authorList>
            <consortium name="The Broad Institute Genomics Platform"/>
            <consortium name="The Broad Institute Genome Sequencing Center for Infectious Disease"/>
            <person name="Wu L."/>
            <person name="Ma J."/>
        </authorList>
    </citation>
    <scope>NUCLEOTIDE SEQUENCE [LARGE SCALE GENOMIC DNA]</scope>
    <source>
        <strain evidence="5">CCUG 49560</strain>
    </source>
</reference>
<feature type="domain" description="Endonuclease/exonuclease/phosphatase" evidence="3">
    <location>
        <begin position="416"/>
        <end position="656"/>
    </location>
</feature>
<keyword evidence="4" id="KW-0540">Nuclease</keyword>
<accession>A0ABV9E5G9</accession>
<dbReference type="PANTHER" id="PTHR14859">
    <property type="entry name" value="CALCOFLUOR WHITE HYPERSENSITIVE PROTEIN PRECURSOR"/>
    <property type="match status" value="1"/>
</dbReference>
<keyword evidence="5" id="KW-1185">Reference proteome</keyword>
<feature type="transmembrane region" description="Helical" evidence="2">
    <location>
        <begin position="29"/>
        <end position="49"/>
    </location>
</feature>
<evidence type="ECO:0000256" key="1">
    <source>
        <dbReference type="SAM" id="MobiDB-lite"/>
    </source>
</evidence>